<dbReference type="SUPFAM" id="SSF51735">
    <property type="entry name" value="NAD(P)-binding Rossmann-fold domains"/>
    <property type="match status" value="1"/>
</dbReference>
<keyword evidence="4" id="KW-1185">Reference proteome</keyword>
<comment type="caution">
    <text evidence="3">The sequence shown here is derived from an EMBL/GenBank/DDBJ whole genome shotgun (WGS) entry which is preliminary data.</text>
</comment>
<dbReference type="InterPro" id="IPR001509">
    <property type="entry name" value="Epimerase_deHydtase"/>
</dbReference>
<sequence length="295" mass="31092">MTVVVTGSAGFIGRALTRALLAAGHQVIGVDRRTQPARPGLTVLTADLLDDDGLVRAALTGADAVYHLAGRPGVREQGPGLARLRHRDNVLAGARILAAVPGNVPLVVTSSSSVYGGARHGRPSHEGDTPRPAGGYARSKLALERLCRSRPVTVVRPFTVAGEGQRPDMALSVWLEDALRGRPLRILGSLERTRDVTDVRQAAAAMIALTGVPGVVNIGTGRGQSLRAMTAAVAEVTGREIRHALEPAPPVEPGDSLADTRRLRALVGWTPETDLLDVVRRQYAAMTRRALAASP</sequence>
<dbReference type="EMBL" id="JBITGY010000004">
    <property type="protein sequence ID" value="MFI6499246.1"/>
    <property type="molecule type" value="Genomic_DNA"/>
</dbReference>
<organism evidence="3 4">
    <name type="scientific">Nonomuraea typhae</name>
    <dbReference type="NCBI Taxonomy" id="2603600"/>
    <lineage>
        <taxon>Bacteria</taxon>
        <taxon>Bacillati</taxon>
        <taxon>Actinomycetota</taxon>
        <taxon>Actinomycetes</taxon>
        <taxon>Streptosporangiales</taxon>
        <taxon>Streptosporangiaceae</taxon>
        <taxon>Nonomuraea</taxon>
    </lineage>
</organism>
<name>A0ABW7YTL4_9ACTN</name>
<dbReference type="PANTHER" id="PTHR43245">
    <property type="entry name" value="BIFUNCTIONAL POLYMYXIN RESISTANCE PROTEIN ARNA"/>
    <property type="match status" value="1"/>
</dbReference>
<dbReference type="RefSeq" id="WP_397082457.1">
    <property type="nucleotide sequence ID" value="NZ_JBITGY010000004.1"/>
</dbReference>
<dbReference type="Gene3D" id="3.40.50.720">
    <property type="entry name" value="NAD(P)-binding Rossmann-like Domain"/>
    <property type="match status" value="1"/>
</dbReference>
<dbReference type="InterPro" id="IPR050177">
    <property type="entry name" value="Lipid_A_modif_metabolic_enz"/>
</dbReference>
<dbReference type="Pfam" id="PF01370">
    <property type="entry name" value="Epimerase"/>
    <property type="match status" value="1"/>
</dbReference>
<proteinExistence type="predicted"/>
<reference evidence="3 4" key="1">
    <citation type="submission" date="2024-10" db="EMBL/GenBank/DDBJ databases">
        <title>The Natural Products Discovery Center: Release of the First 8490 Sequenced Strains for Exploring Actinobacteria Biosynthetic Diversity.</title>
        <authorList>
            <person name="Kalkreuter E."/>
            <person name="Kautsar S.A."/>
            <person name="Yang D."/>
            <person name="Bader C.D."/>
            <person name="Teijaro C.N."/>
            <person name="Fluegel L."/>
            <person name="Davis C.M."/>
            <person name="Simpson J.R."/>
            <person name="Lauterbach L."/>
            <person name="Steele A.D."/>
            <person name="Gui C."/>
            <person name="Meng S."/>
            <person name="Li G."/>
            <person name="Viehrig K."/>
            <person name="Ye F."/>
            <person name="Su P."/>
            <person name="Kiefer A.F."/>
            <person name="Nichols A."/>
            <person name="Cepeda A.J."/>
            <person name="Yan W."/>
            <person name="Fan B."/>
            <person name="Jiang Y."/>
            <person name="Adhikari A."/>
            <person name="Zheng C.-J."/>
            <person name="Schuster L."/>
            <person name="Cowan T.M."/>
            <person name="Smanski M.J."/>
            <person name="Chevrette M.G."/>
            <person name="De Carvalho L.P.S."/>
            <person name="Shen B."/>
        </authorList>
    </citation>
    <scope>NUCLEOTIDE SEQUENCE [LARGE SCALE GENOMIC DNA]</scope>
    <source>
        <strain evidence="3 4">NPDC050545</strain>
    </source>
</reference>
<accession>A0ABW7YTL4</accession>
<dbReference type="PANTHER" id="PTHR43245:SF13">
    <property type="entry name" value="UDP-D-APIOSE_UDP-D-XYLOSE SYNTHASE 2"/>
    <property type="match status" value="1"/>
</dbReference>
<gene>
    <name evidence="3" type="ORF">ACIBG2_17805</name>
</gene>
<evidence type="ECO:0000259" key="2">
    <source>
        <dbReference type="Pfam" id="PF01370"/>
    </source>
</evidence>
<dbReference type="Proteomes" id="UP001612741">
    <property type="component" value="Unassembled WGS sequence"/>
</dbReference>
<evidence type="ECO:0000313" key="4">
    <source>
        <dbReference type="Proteomes" id="UP001612741"/>
    </source>
</evidence>
<feature type="region of interest" description="Disordered" evidence="1">
    <location>
        <begin position="115"/>
        <end position="135"/>
    </location>
</feature>
<feature type="domain" description="NAD-dependent epimerase/dehydratase" evidence="2">
    <location>
        <begin position="3"/>
        <end position="219"/>
    </location>
</feature>
<evidence type="ECO:0000256" key="1">
    <source>
        <dbReference type="SAM" id="MobiDB-lite"/>
    </source>
</evidence>
<evidence type="ECO:0000313" key="3">
    <source>
        <dbReference type="EMBL" id="MFI6499246.1"/>
    </source>
</evidence>
<dbReference type="InterPro" id="IPR036291">
    <property type="entry name" value="NAD(P)-bd_dom_sf"/>
</dbReference>
<protein>
    <submittedName>
        <fullName evidence="3">NAD-dependent epimerase/dehydratase family protein</fullName>
    </submittedName>
</protein>